<dbReference type="AlphaFoldDB" id="A0A7I8W682"/>
<reference evidence="2 3" key="1">
    <citation type="submission" date="2020-08" db="EMBL/GenBank/DDBJ databases">
        <authorList>
            <person name="Hejnol A."/>
        </authorList>
    </citation>
    <scope>NUCLEOTIDE SEQUENCE [LARGE SCALE GENOMIC DNA]</scope>
</reference>
<name>A0A7I8W682_9ANNE</name>
<dbReference type="Pfam" id="PF05712">
    <property type="entry name" value="MRG"/>
    <property type="match status" value="1"/>
</dbReference>
<feature type="domain" description="MRG" evidence="1">
    <location>
        <begin position="98"/>
        <end position="242"/>
    </location>
</feature>
<gene>
    <name evidence="2" type="ORF">DGYR_LOCUS11277</name>
</gene>
<dbReference type="PROSITE" id="PS51640">
    <property type="entry name" value="MRG"/>
    <property type="match status" value="1"/>
</dbReference>
<evidence type="ECO:0000313" key="2">
    <source>
        <dbReference type="EMBL" id="CAD5123612.1"/>
    </source>
</evidence>
<dbReference type="EMBL" id="CAJFCJ010000019">
    <property type="protein sequence ID" value="CAD5123612.1"/>
    <property type="molecule type" value="Genomic_DNA"/>
</dbReference>
<dbReference type="Proteomes" id="UP000549394">
    <property type="component" value="Unassembled WGS sequence"/>
</dbReference>
<dbReference type="InterPro" id="IPR026541">
    <property type="entry name" value="MRG_dom"/>
</dbReference>
<evidence type="ECO:0000313" key="3">
    <source>
        <dbReference type="Proteomes" id="UP000549394"/>
    </source>
</evidence>
<organism evidence="2 3">
    <name type="scientific">Dimorphilus gyrociliatus</name>
    <dbReference type="NCBI Taxonomy" id="2664684"/>
    <lineage>
        <taxon>Eukaryota</taxon>
        <taxon>Metazoa</taxon>
        <taxon>Spiralia</taxon>
        <taxon>Lophotrochozoa</taxon>
        <taxon>Annelida</taxon>
        <taxon>Polychaeta</taxon>
        <taxon>Polychaeta incertae sedis</taxon>
        <taxon>Dinophilidae</taxon>
        <taxon>Dimorphilus</taxon>
    </lineage>
</organism>
<evidence type="ECO:0000259" key="1">
    <source>
        <dbReference type="Pfam" id="PF05712"/>
    </source>
</evidence>
<keyword evidence="3" id="KW-1185">Reference proteome</keyword>
<comment type="caution">
    <text evidence="2">The sequence shown here is derived from an EMBL/GenBank/DDBJ whole genome shotgun (WGS) entry which is preliminary data.</text>
</comment>
<protein>
    <submittedName>
        <fullName evidence="2">DgyrCDS11939</fullName>
    </submittedName>
</protein>
<accession>A0A7I8W682</accession>
<sequence length="247" mass="28788">MNLDENSQVPSVELLTEDILVNDDLGCCGDVTEIDQERMFELLEKILKKLELSKHHHEIAVLSFHYIIQYSISKDLAKVFLRTLSLRNSPKIVTYDYPIVIASQLRTINEHDRKLVKDCGKMSTVPATFSIETILELFLSEETDSGEEWQNFVQRMKLTIETVFWKDIAYESESSHLKSTLEKKKICSVLGLTYLIRFLHDTNTKFQRRGEGISNLRWYTCVNELAFYLEKLVNKFYSASTYYIGNF</sequence>
<dbReference type="InterPro" id="IPR038217">
    <property type="entry name" value="MRG_C_sf"/>
</dbReference>
<dbReference type="Gene3D" id="1.10.274.30">
    <property type="entry name" value="MRG domain"/>
    <property type="match status" value="1"/>
</dbReference>
<proteinExistence type="predicted"/>